<dbReference type="PROSITE" id="PS50886">
    <property type="entry name" value="TRBD"/>
    <property type="match status" value="1"/>
</dbReference>
<protein>
    <recommendedName>
        <fullName evidence="4">tRNA-binding domain-containing protein</fullName>
    </recommendedName>
</protein>
<dbReference type="Gene3D" id="2.40.50.140">
    <property type="entry name" value="Nucleic acid-binding proteins"/>
    <property type="match status" value="1"/>
</dbReference>
<gene>
    <name evidence="5" type="ORF">L2X98_33170</name>
</gene>
<keyword evidence="2 3" id="KW-0694">RNA-binding</keyword>
<evidence type="ECO:0000256" key="2">
    <source>
        <dbReference type="ARBA" id="ARBA00022884"/>
    </source>
</evidence>
<evidence type="ECO:0000256" key="1">
    <source>
        <dbReference type="ARBA" id="ARBA00022555"/>
    </source>
</evidence>
<dbReference type="EMBL" id="CP091139">
    <property type="protein sequence ID" value="UUT35114.1"/>
    <property type="molecule type" value="Genomic_DNA"/>
</dbReference>
<dbReference type="InterPro" id="IPR002547">
    <property type="entry name" value="tRNA-bd_dom"/>
</dbReference>
<keyword evidence="6" id="KW-1185">Reference proteome</keyword>
<dbReference type="RefSeq" id="WP_259611664.1">
    <property type="nucleotide sequence ID" value="NZ_CP091139.2"/>
</dbReference>
<evidence type="ECO:0000259" key="4">
    <source>
        <dbReference type="PROSITE" id="PS50886"/>
    </source>
</evidence>
<proteinExistence type="predicted"/>
<keyword evidence="1 3" id="KW-0820">tRNA-binding</keyword>
<sequence length="122" mass="13224">MRVPLSWLREYVEVAPDATPEDVLAALVRVGFEEEDVHRFEVSGPVVVGQVLSLEPEPQTNGKTINWCQVDVGEANGGIRGIVCGAHNFVAGDKVVVTLPGRCCPVRSRSPRARRTGMSRTA</sequence>
<accession>A0ABY5NJ18</accession>
<evidence type="ECO:0000256" key="3">
    <source>
        <dbReference type="PROSITE-ProRule" id="PRU00209"/>
    </source>
</evidence>
<dbReference type="SUPFAM" id="SSF50249">
    <property type="entry name" value="Nucleic acid-binding proteins"/>
    <property type="match status" value="1"/>
</dbReference>
<evidence type="ECO:0000313" key="6">
    <source>
        <dbReference type="Proteomes" id="UP001054811"/>
    </source>
</evidence>
<name>A0ABY5NJ18_9MICO</name>
<reference evidence="5" key="1">
    <citation type="submission" date="2022-01" db="EMBL/GenBank/DDBJ databases">
        <title>Microbacterium eymi and Microbacterium rhizovicinus sp. nov., isolated from the rhizospheric soil of Elymus tsukushiensis, a plant native to the Dokdo Islands, Republic of Korea.</title>
        <authorList>
            <person name="Hwang Y.J."/>
        </authorList>
    </citation>
    <scope>NUCLEOTIDE SEQUENCE</scope>
    <source>
        <strain evidence="5">KUDC0405</strain>
    </source>
</reference>
<feature type="domain" description="TRNA-binding" evidence="4">
    <location>
        <begin position="40"/>
        <end position="122"/>
    </location>
</feature>
<organism evidence="5 6">
    <name type="scientific">Microbacterium elymi</name>
    <dbReference type="NCBI Taxonomy" id="2909587"/>
    <lineage>
        <taxon>Bacteria</taxon>
        <taxon>Bacillati</taxon>
        <taxon>Actinomycetota</taxon>
        <taxon>Actinomycetes</taxon>
        <taxon>Micrococcales</taxon>
        <taxon>Microbacteriaceae</taxon>
        <taxon>Microbacterium</taxon>
    </lineage>
</organism>
<evidence type="ECO:0000313" key="5">
    <source>
        <dbReference type="EMBL" id="UUT35114.1"/>
    </source>
</evidence>
<dbReference type="InterPro" id="IPR012340">
    <property type="entry name" value="NA-bd_OB-fold"/>
</dbReference>
<dbReference type="Proteomes" id="UP001054811">
    <property type="component" value="Chromosome"/>
</dbReference>